<name>W4MA02_9BACT</name>
<evidence type="ECO:0000256" key="3">
    <source>
        <dbReference type="ARBA" id="ARBA00022651"/>
    </source>
</evidence>
<evidence type="ECO:0008006" key="10">
    <source>
        <dbReference type="Google" id="ProtNLM"/>
    </source>
</evidence>
<keyword evidence="4" id="KW-0732">Signal</keyword>
<dbReference type="Gene3D" id="3.40.50.1820">
    <property type="entry name" value="alpha/beta hydrolase"/>
    <property type="match status" value="1"/>
</dbReference>
<dbReference type="AlphaFoldDB" id="W4MA02"/>
<evidence type="ECO:0000256" key="6">
    <source>
        <dbReference type="ARBA" id="ARBA00023277"/>
    </source>
</evidence>
<keyword evidence="5" id="KW-0378">Hydrolase</keyword>
<keyword evidence="3" id="KW-0858">Xylan degradation</keyword>
<evidence type="ECO:0000256" key="7">
    <source>
        <dbReference type="ARBA" id="ARBA00023326"/>
    </source>
</evidence>
<comment type="caution">
    <text evidence="8">The sequence shown here is derived from an EMBL/GenBank/DDBJ whole genome shotgun (WGS) entry which is preliminary data.</text>
</comment>
<keyword evidence="2" id="KW-0964">Secreted</keyword>
<protein>
    <recommendedName>
        <fullName evidence="10">Phospholipase/carboxylesterase/thioesterase domain-containing protein</fullName>
    </recommendedName>
</protein>
<dbReference type="GO" id="GO:0045493">
    <property type="term" value="P:xylan catabolic process"/>
    <property type="evidence" value="ECO:0007669"/>
    <property type="project" value="UniProtKB-KW"/>
</dbReference>
<dbReference type="EMBL" id="AZHX01000619">
    <property type="protein sequence ID" value="ETX06731.1"/>
    <property type="molecule type" value="Genomic_DNA"/>
</dbReference>
<dbReference type="GO" id="GO:0005576">
    <property type="term" value="C:extracellular region"/>
    <property type="evidence" value="ECO:0007669"/>
    <property type="project" value="UniProtKB-SubCell"/>
</dbReference>
<dbReference type="HOGENOM" id="CLU_959129_0_0_7"/>
<evidence type="ECO:0000256" key="4">
    <source>
        <dbReference type="ARBA" id="ARBA00022729"/>
    </source>
</evidence>
<dbReference type="GO" id="GO:0030600">
    <property type="term" value="F:feruloyl esterase activity"/>
    <property type="evidence" value="ECO:0007669"/>
    <property type="project" value="InterPro"/>
</dbReference>
<evidence type="ECO:0000313" key="9">
    <source>
        <dbReference type="Proteomes" id="UP000019140"/>
    </source>
</evidence>
<accession>W4MA02</accession>
<dbReference type="PANTHER" id="PTHR38050:SF2">
    <property type="entry name" value="FERULOYL ESTERASE C-RELATED"/>
    <property type="match status" value="1"/>
</dbReference>
<organism evidence="8 9">
    <name type="scientific">Candidatus Entotheonella gemina</name>
    <dbReference type="NCBI Taxonomy" id="1429439"/>
    <lineage>
        <taxon>Bacteria</taxon>
        <taxon>Pseudomonadati</taxon>
        <taxon>Nitrospinota/Tectimicrobiota group</taxon>
        <taxon>Candidatus Tectimicrobiota</taxon>
        <taxon>Candidatus Entotheonellia</taxon>
        <taxon>Candidatus Entotheonellales</taxon>
        <taxon>Candidatus Entotheonellaceae</taxon>
        <taxon>Candidatus Entotheonella</taxon>
    </lineage>
</organism>
<gene>
    <name evidence="8" type="ORF">ETSY2_15365</name>
</gene>
<dbReference type="InterPro" id="IPR029058">
    <property type="entry name" value="AB_hydrolase_fold"/>
</dbReference>
<keyword evidence="9" id="KW-1185">Reference proteome</keyword>
<dbReference type="SUPFAM" id="SSF53474">
    <property type="entry name" value="alpha/beta-Hydrolases"/>
    <property type="match status" value="1"/>
</dbReference>
<dbReference type="PANTHER" id="PTHR38050">
    <property type="match status" value="1"/>
</dbReference>
<keyword evidence="7" id="KW-0624">Polysaccharide degradation</keyword>
<evidence type="ECO:0000256" key="2">
    <source>
        <dbReference type="ARBA" id="ARBA00022525"/>
    </source>
</evidence>
<proteinExistence type="predicted"/>
<comment type="subcellular location">
    <subcellularLocation>
        <location evidence="1">Secreted</location>
    </subcellularLocation>
</comment>
<dbReference type="Proteomes" id="UP000019140">
    <property type="component" value="Unassembled WGS sequence"/>
</dbReference>
<evidence type="ECO:0000313" key="8">
    <source>
        <dbReference type="EMBL" id="ETX06731.1"/>
    </source>
</evidence>
<sequence>MCGKTLCLLLFIFIVGDLDSIHTTAIAETAQACAPGSKTGVAGSTDHLKTQSGVLYNVRTPVTYDPTKTYPLMVVYPGAGENEDSDEPKVQLTKLATSAGYIIVYTGHYSPIEETALQDAASVPTEVAAQWCIDREQVFLLGNSDGASTASLIVLRNLLKPPPAALVVNAAGVSASSLLHHYESAQCPATKPIPYMSMHGTQDDLFKIPYYGINAASVWALCSGCRLPPGEVQANGCRQYPGCSAAVTYCEYKAAHGVWEVSLNRAVMDFINQYRN</sequence>
<reference evidence="8 9" key="1">
    <citation type="journal article" date="2014" name="Nature">
        <title>An environmental bacterial taxon with a large and distinct metabolic repertoire.</title>
        <authorList>
            <person name="Wilson M.C."/>
            <person name="Mori T."/>
            <person name="Ruckert C."/>
            <person name="Uria A.R."/>
            <person name="Helf M.J."/>
            <person name="Takada K."/>
            <person name="Gernert C."/>
            <person name="Steffens U.A."/>
            <person name="Heycke N."/>
            <person name="Schmitt S."/>
            <person name="Rinke C."/>
            <person name="Helfrich E.J."/>
            <person name="Brachmann A.O."/>
            <person name="Gurgui C."/>
            <person name="Wakimoto T."/>
            <person name="Kracht M."/>
            <person name="Crusemann M."/>
            <person name="Hentschel U."/>
            <person name="Abe I."/>
            <person name="Matsunaga S."/>
            <person name="Kalinowski J."/>
            <person name="Takeyama H."/>
            <person name="Piel J."/>
        </authorList>
    </citation>
    <scope>NUCLEOTIDE SEQUENCE [LARGE SCALE GENOMIC DNA]</scope>
    <source>
        <strain evidence="9">TSY2</strain>
    </source>
</reference>
<dbReference type="InterPro" id="IPR043595">
    <property type="entry name" value="FaeB/C/D"/>
</dbReference>
<evidence type="ECO:0000256" key="1">
    <source>
        <dbReference type="ARBA" id="ARBA00004613"/>
    </source>
</evidence>
<evidence type="ECO:0000256" key="5">
    <source>
        <dbReference type="ARBA" id="ARBA00022801"/>
    </source>
</evidence>
<keyword evidence="6" id="KW-0119">Carbohydrate metabolism</keyword>